<accession>A0ABD2XSJ5</accession>
<evidence type="ECO:0000313" key="3">
    <source>
        <dbReference type="Proteomes" id="UP001630127"/>
    </source>
</evidence>
<keyword evidence="1" id="KW-0472">Membrane</keyword>
<name>A0ABD2XSJ5_9GENT</name>
<dbReference type="EMBL" id="JBJUIK010000017">
    <property type="protein sequence ID" value="KAL3498147.1"/>
    <property type="molecule type" value="Genomic_DNA"/>
</dbReference>
<comment type="caution">
    <text evidence="2">The sequence shown here is derived from an EMBL/GenBank/DDBJ whole genome shotgun (WGS) entry which is preliminary data.</text>
</comment>
<keyword evidence="1" id="KW-0812">Transmembrane</keyword>
<keyword evidence="3" id="KW-1185">Reference proteome</keyword>
<protein>
    <submittedName>
        <fullName evidence="2">Uncharacterized protein</fullName>
    </submittedName>
</protein>
<gene>
    <name evidence="2" type="ORF">ACH5RR_040879</name>
</gene>
<dbReference type="Proteomes" id="UP001630127">
    <property type="component" value="Unassembled WGS sequence"/>
</dbReference>
<dbReference type="AlphaFoldDB" id="A0ABD2XSJ5"/>
<evidence type="ECO:0000313" key="2">
    <source>
        <dbReference type="EMBL" id="KAL3498147.1"/>
    </source>
</evidence>
<reference evidence="2 3" key="1">
    <citation type="submission" date="2024-11" db="EMBL/GenBank/DDBJ databases">
        <title>A near-complete genome assembly of Cinchona calisaya.</title>
        <authorList>
            <person name="Lian D.C."/>
            <person name="Zhao X.W."/>
            <person name="Wei L."/>
        </authorList>
    </citation>
    <scope>NUCLEOTIDE SEQUENCE [LARGE SCALE GENOMIC DNA]</scope>
    <source>
        <tissue evidence="2">Nenye</tissue>
    </source>
</reference>
<proteinExistence type="predicted"/>
<keyword evidence="1" id="KW-1133">Transmembrane helix</keyword>
<organism evidence="2 3">
    <name type="scientific">Cinchona calisaya</name>
    <dbReference type="NCBI Taxonomy" id="153742"/>
    <lineage>
        <taxon>Eukaryota</taxon>
        <taxon>Viridiplantae</taxon>
        <taxon>Streptophyta</taxon>
        <taxon>Embryophyta</taxon>
        <taxon>Tracheophyta</taxon>
        <taxon>Spermatophyta</taxon>
        <taxon>Magnoliopsida</taxon>
        <taxon>eudicotyledons</taxon>
        <taxon>Gunneridae</taxon>
        <taxon>Pentapetalae</taxon>
        <taxon>asterids</taxon>
        <taxon>lamiids</taxon>
        <taxon>Gentianales</taxon>
        <taxon>Rubiaceae</taxon>
        <taxon>Cinchonoideae</taxon>
        <taxon>Cinchoneae</taxon>
        <taxon>Cinchona</taxon>
    </lineage>
</organism>
<feature type="transmembrane region" description="Helical" evidence="1">
    <location>
        <begin position="69"/>
        <end position="92"/>
    </location>
</feature>
<sequence>MRLWSKAFMSSSHKGLALTFGSSSNIVLESFSPLEYGCRSCGSVAEGQPHVVTTSPSRGVTPSLPLGRLLWVLLGWLLLLSSLLSLASLRLLSRLGYQKLRSTNADMLLLVATTPWFSHASCFQMYSGEQQ</sequence>
<evidence type="ECO:0000256" key="1">
    <source>
        <dbReference type="SAM" id="Phobius"/>
    </source>
</evidence>